<dbReference type="Pfam" id="PF15919">
    <property type="entry name" value="HicB_lk_antitox"/>
    <property type="match status" value="1"/>
</dbReference>
<proteinExistence type="predicted"/>
<dbReference type="SUPFAM" id="SSF47598">
    <property type="entry name" value="Ribbon-helix-helix"/>
    <property type="match status" value="1"/>
</dbReference>
<dbReference type="Gene3D" id="3.30.160.250">
    <property type="match status" value="1"/>
</dbReference>
<sequence length="170" mass="19117">MLKHGFTVLWSDEDNCFIATCPDFPGLSAFGESPEEALREANVALSLFLDEFQESGKNAPLPKTLVHNNYSGQTRLRMPKTLHKDLAESAENEGVSLNTWIIKLLSESNAISRVENKLECIARKQTIELATKVQKQNPEKSGTSFVLQQDFMYEQDLNGEDYGQAKTYIN</sequence>
<dbReference type="RefSeq" id="WP_192624826.1">
    <property type="nucleotide sequence ID" value="NZ_JADBGG010000041.1"/>
</dbReference>
<evidence type="ECO:0000313" key="3">
    <source>
        <dbReference type="Proteomes" id="UP000639010"/>
    </source>
</evidence>
<organism evidence="2 3">
    <name type="scientific">Desulfomicrobium macestii</name>
    <dbReference type="NCBI Taxonomy" id="90731"/>
    <lineage>
        <taxon>Bacteria</taxon>
        <taxon>Pseudomonadati</taxon>
        <taxon>Thermodesulfobacteriota</taxon>
        <taxon>Desulfovibrionia</taxon>
        <taxon>Desulfovibrionales</taxon>
        <taxon>Desulfomicrobiaceae</taxon>
        <taxon>Desulfomicrobium</taxon>
    </lineage>
</organism>
<dbReference type="InterPro" id="IPR008651">
    <property type="entry name" value="Uncharacterised_HicB"/>
</dbReference>
<evidence type="ECO:0000313" key="2">
    <source>
        <dbReference type="EMBL" id="MBE1427003.1"/>
    </source>
</evidence>
<dbReference type="InterPro" id="IPR031807">
    <property type="entry name" value="HicB-like"/>
</dbReference>
<gene>
    <name evidence="2" type="ORF">H4684_003687</name>
</gene>
<dbReference type="Proteomes" id="UP000639010">
    <property type="component" value="Unassembled WGS sequence"/>
</dbReference>
<evidence type="ECO:0000259" key="1">
    <source>
        <dbReference type="Pfam" id="PF15919"/>
    </source>
</evidence>
<accession>A0ABR9H8X7</accession>
<dbReference type="InterPro" id="IPR013321">
    <property type="entry name" value="Arc_rbn_hlx_hlx"/>
</dbReference>
<dbReference type="Pfam" id="PF05534">
    <property type="entry name" value="HicB"/>
    <property type="match status" value="1"/>
</dbReference>
<comment type="caution">
    <text evidence="2">The sequence shown here is derived from an EMBL/GenBank/DDBJ whole genome shotgun (WGS) entry which is preliminary data.</text>
</comment>
<dbReference type="InterPro" id="IPR010985">
    <property type="entry name" value="Ribbon_hlx_hlx"/>
</dbReference>
<feature type="domain" description="HicB-like antitoxin of toxin-antitoxin system" evidence="1">
    <location>
        <begin position="11"/>
        <end position="66"/>
    </location>
</feature>
<name>A0ABR9H8X7_9BACT</name>
<dbReference type="SUPFAM" id="SSF143100">
    <property type="entry name" value="TTHA1013/TTHA0281-like"/>
    <property type="match status" value="1"/>
</dbReference>
<protein>
    <submittedName>
        <fullName evidence="2">RNase H-like HicB family nuclease</fullName>
    </submittedName>
</protein>
<dbReference type="Gene3D" id="1.10.1220.10">
    <property type="entry name" value="Met repressor-like"/>
    <property type="match status" value="1"/>
</dbReference>
<keyword evidence="3" id="KW-1185">Reference proteome</keyword>
<dbReference type="EMBL" id="JADBGG010000041">
    <property type="protein sequence ID" value="MBE1427003.1"/>
    <property type="molecule type" value="Genomic_DNA"/>
</dbReference>
<dbReference type="InterPro" id="IPR035069">
    <property type="entry name" value="TTHA1013/TTHA0281-like"/>
</dbReference>
<reference evidence="2 3" key="1">
    <citation type="submission" date="2020-10" db="EMBL/GenBank/DDBJ databases">
        <title>Genomic Encyclopedia of Type Strains, Phase IV (KMG-IV): sequencing the most valuable type-strain genomes for metagenomic binning, comparative biology and taxonomic classification.</title>
        <authorList>
            <person name="Goeker M."/>
        </authorList>
    </citation>
    <scope>NUCLEOTIDE SEQUENCE [LARGE SCALE GENOMIC DNA]</scope>
    <source>
        <strain evidence="2 3">DSM 4194</strain>
    </source>
</reference>